<feature type="signal peptide" evidence="1">
    <location>
        <begin position="1"/>
        <end position="16"/>
    </location>
</feature>
<keyword evidence="1" id="KW-0732">Signal</keyword>
<name>A0AAN8PSJ7_POLSC</name>
<gene>
    <name evidence="2" type="ORF">RUM43_015033</name>
</gene>
<evidence type="ECO:0000313" key="2">
    <source>
        <dbReference type="EMBL" id="KAK6616805.1"/>
    </source>
</evidence>
<evidence type="ECO:0000256" key="1">
    <source>
        <dbReference type="SAM" id="SignalP"/>
    </source>
</evidence>
<reference evidence="2 3" key="1">
    <citation type="submission" date="2023-10" db="EMBL/GenBank/DDBJ databases">
        <title>Genomes of two closely related lineages of the louse Polyplax serrata with different host specificities.</title>
        <authorList>
            <person name="Martinu J."/>
            <person name="Tarabai H."/>
            <person name="Stefka J."/>
            <person name="Hypsa V."/>
        </authorList>
    </citation>
    <scope>NUCLEOTIDE SEQUENCE [LARGE SCALE GENOMIC DNA]</scope>
    <source>
        <strain evidence="2">HR10_N</strain>
    </source>
</reference>
<dbReference type="EMBL" id="JAWJWE010000048">
    <property type="protein sequence ID" value="KAK6616805.1"/>
    <property type="molecule type" value="Genomic_DNA"/>
</dbReference>
<protein>
    <submittedName>
        <fullName evidence="2">Uncharacterized protein</fullName>
    </submittedName>
</protein>
<dbReference type="Proteomes" id="UP001372834">
    <property type="component" value="Unassembled WGS sequence"/>
</dbReference>
<organism evidence="2 3">
    <name type="scientific">Polyplax serrata</name>
    <name type="common">Common mouse louse</name>
    <dbReference type="NCBI Taxonomy" id="468196"/>
    <lineage>
        <taxon>Eukaryota</taxon>
        <taxon>Metazoa</taxon>
        <taxon>Ecdysozoa</taxon>
        <taxon>Arthropoda</taxon>
        <taxon>Hexapoda</taxon>
        <taxon>Insecta</taxon>
        <taxon>Pterygota</taxon>
        <taxon>Neoptera</taxon>
        <taxon>Paraneoptera</taxon>
        <taxon>Psocodea</taxon>
        <taxon>Troctomorpha</taxon>
        <taxon>Phthiraptera</taxon>
        <taxon>Anoplura</taxon>
        <taxon>Polyplacidae</taxon>
        <taxon>Polyplax</taxon>
    </lineage>
</organism>
<evidence type="ECO:0000313" key="3">
    <source>
        <dbReference type="Proteomes" id="UP001372834"/>
    </source>
</evidence>
<sequence>MWLLQFTSLVIIAVFAVEVLYELRVSDSYREDTYRKVIAYINFHELYNDNMAKYKTEKAQDYDLISTTTVMLTIKQCEENSACNVKFNYKRKSTTTIKQTEAKAKGGVADRDADYDSLPFLSKGVILIFGI</sequence>
<proteinExistence type="predicted"/>
<accession>A0AAN8PSJ7</accession>
<dbReference type="AlphaFoldDB" id="A0AAN8PSJ7"/>
<feature type="chain" id="PRO_5042947208" evidence="1">
    <location>
        <begin position="17"/>
        <end position="131"/>
    </location>
</feature>
<comment type="caution">
    <text evidence="2">The sequence shown here is derived from an EMBL/GenBank/DDBJ whole genome shotgun (WGS) entry which is preliminary data.</text>
</comment>